<accession>A0A9P1CZ54</accession>
<evidence type="ECO:0000256" key="6">
    <source>
        <dbReference type="ARBA" id="ARBA00035427"/>
    </source>
</evidence>
<evidence type="ECO:0000256" key="4">
    <source>
        <dbReference type="ARBA" id="ARBA00022980"/>
    </source>
</evidence>
<dbReference type="GO" id="GO:0005840">
    <property type="term" value="C:ribosome"/>
    <property type="evidence" value="ECO:0007669"/>
    <property type="project" value="UniProtKB-KW"/>
</dbReference>
<dbReference type="EMBL" id="CAMXCT020002771">
    <property type="protein sequence ID" value="CAL1153695.1"/>
    <property type="molecule type" value="Genomic_DNA"/>
</dbReference>
<dbReference type="Gene3D" id="3.40.5.10">
    <property type="entry name" value="Ribosomal protein L9, N-terminal domain"/>
    <property type="match status" value="1"/>
</dbReference>
<evidence type="ECO:0000259" key="7">
    <source>
        <dbReference type="Pfam" id="PF01281"/>
    </source>
</evidence>
<dbReference type="HAMAP" id="MF_00503">
    <property type="entry name" value="Ribosomal_bL9"/>
    <property type="match status" value="1"/>
</dbReference>
<gene>
    <name evidence="9" type="ORF">C1SCF055_LOCUS26446</name>
</gene>
<feature type="domain" description="Large ribosomal subunit protein bL9 C-terminal" evidence="8">
    <location>
        <begin position="125"/>
        <end position="208"/>
    </location>
</feature>
<keyword evidence="3" id="KW-0694">RNA-binding</keyword>
<evidence type="ECO:0000313" key="9">
    <source>
        <dbReference type="EMBL" id="CAI4000320.1"/>
    </source>
</evidence>
<keyword evidence="4 10" id="KW-0689">Ribosomal protein</keyword>
<evidence type="ECO:0000256" key="3">
    <source>
        <dbReference type="ARBA" id="ARBA00022884"/>
    </source>
</evidence>
<evidence type="ECO:0000313" key="11">
    <source>
        <dbReference type="Proteomes" id="UP001152797"/>
    </source>
</evidence>
<organism evidence="9">
    <name type="scientific">Cladocopium goreaui</name>
    <dbReference type="NCBI Taxonomy" id="2562237"/>
    <lineage>
        <taxon>Eukaryota</taxon>
        <taxon>Sar</taxon>
        <taxon>Alveolata</taxon>
        <taxon>Dinophyceae</taxon>
        <taxon>Suessiales</taxon>
        <taxon>Symbiodiniaceae</taxon>
        <taxon>Cladocopium</taxon>
    </lineage>
</organism>
<dbReference type="InterPro" id="IPR009027">
    <property type="entry name" value="Ribosomal_bL9/RNase_H1_N"/>
</dbReference>
<dbReference type="InterPro" id="IPR000244">
    <property type="entry name" value="Ribosomal_bL9"/>
</dbReference>
<dbReference type="Pfam" id="PF01281">
    <property type="entry name" value="Ribosomal_L9_N"/>
    <property type="match status" value="1"/>
</dbReference>
<dbReference type="Pfam" id="PF03948">
    <property type="entry name" value="Ribosomal_L9_C"/>
    <property type="match status" value="1"/>
</dbReference>
<evidence type="ECO:0000256" key="5">
    <source>
        <dbReference type="ARBA" id="ARBA00023274"/>
    </source>
</evidence>
<dbReference type="NCBIfam" id="TIGR00158">
    <property type="entry name" value="L9"/>
    <property type="match status" value="1"/>
</dbReference>
<sequence>MREAVPMRTWVLPRQRSRFATLAALLCAVAALATQWTAADETLSPTFAYKGGTAVAPRRKKARVILLKDYGSLGKKDDIVDVKRGYYRNYLFPEGIAIRESYSELNKIKLEQKRQAEADAQLVAKATEQKAKIESHGEFVFEKKVREGSDSIYGSLSEINVAEEVVKSTAIPIKRTSVTIPKVTALGEYKGTIDLGAGITASIDIKVVKEGGDGDGEAEEE</sequence>
<evidence type="ECO:0000259" key="8">
    <source>
        <dbReference type="Pfam" id="PF03948"/>
    </source>
</evidence>
<name>A0A9P1CZ54_9DINO</name>
<dbReference type="SUPFAM" id="SSF55653">
    <property type="entry name" value="Ribosomal protein L9 C-domain"/>
    <property type="match status" value="1"/>
</dbReference>
<evidence type="ECO:0000256" key="2">
    <source>
        <dbReference type="ARBA" id="ARBA00022730"/>
    </source>
</evidence>
<dbReference type="GO" id="GO:0006412">
    <property type="term" value="P:translation"/>
    <property type="evidence" value="ECO:0007669"/>
    <property type="project" value="InterPro"/>
</dbReference>
<dbReference type="OrthoDB" id="5555409at2759"/>
<dbReference type="InterPro" id="IPR020069">
    <property type="entry name" value="Ribosomal_bL9_C"/>
</dbReference>
<dbReference type="SUPFAM" id="SSF55658">
    <property type="entry name" value="L9 N-domain-like"/>
    <property type="match status" value="1"/>
</dbReference>
<dbReference type="InterPro" id="IPR036791">
    <property type="entry name" value="Ribosomal_bL9_C_sf"/>
</dbReference>
<keyword evidence="2" id="KW-0699">rRNA-binding</keyword>
<dbReference type="GO" id="GO:0003735">
    <property type="term" value="F:structural constituent of ribosome"/>
    <property type="evidence" value="ECO:0007669"/>
    <property type="project" value="InterPro"/>
</dbReference>
<dbReference type="InterPro" id="IPR020594">
    <property type="entry name" value="Ribosomal_bL9_bac/chp"/>
</dbReference>
<dbReference type="EMBL" id="CAMXCT010002771">
    <property type="protein sequence ID" value="CAI4000320.1"/>
    <property type="molecule type" value="Genomic_DNA"/>
</dbReference>
<feature type="domain" description="Ribosomal protein L9" evidence="7">
    <location>
        <begin position="63"/>
        <end position="107"/>
    </location>
</feature>
<keyword evidence="11" id="KW-1185">Reference proteome</keyword>
<reference evidence="9" key="1">
    <citation type="submission" date="2022-10" db="EMBL/GenBank/DDBJ databases">
        <authorList>
            <person name="Chen Y."/>
            <person name="Dougan E. K."/>
            <person name="Chan C."/>
            <person name="Rhodes N."/>
            <person name="Thang M."/>
        </authorList>
    </citation>
    <scope>NUCLEOTIDE SEQUENCE</scope>
</reference>
<dbReference type="InterPro" id="IPR020070">
    <property type="entry name" value="Ribosomal_bL9_N"/>
</dbReference>
<evidence type="ECO:0000256" key="1">
    <source>
        <dbReference type="ARBA" id="ARBA00010605"/>
    </source>
</evidence>
<dbReference type="PANTHER" id="PTHR21368">
    <property type="entry name" value="50S RIBOSOMAL PROTEIN L9"/>
    <property type="match status" value="1"/>
</dbReference>
<protein>
    <recommendedName>
        <fullName evidence="6">50S ribosomal protein L9, chloroplastic</fullName>
    </recommendedName>
</protein>
<dbReference type="AlphaFoldDB" id="A0A9P1CZ54"/>
<evidence type="ECO:0000313" key="10">
    <source>
        <dbReference type="EMBL" id="CAL4787632.1"/>
    </source>
</evidence>
<dbReference type="Gene3D" id="3.10.430.100">
    <property type="entry name" value="Ribosomal protein L9, C-terminal domain"/>
    <property type="match status" value="1"/>
</dbReference>
<dbReference type="GO" id="GO:1990904">
    <property type="term" value="C:ribonucleoprotein complex"/>
    <property type="evidence" value="ECO:0007669"/>
    <property type="project" value="UniProtKB-KW"/>
</dbReference>
<dbReference type="InterPro" id="IPR036935">
    <property type="entry name" value="Ribosomal_bL9_N_sf"/>
</dbReference>
<reference evidence="10 11" key="2">
    <citation type="submission" date="2024-05" db="EMBL/GenBank/DDBJ databases">
        <authorList>
            <person name="Chen Y."/>
            <person name="Shah S."/>
            <person name="Dougan E. K."/>
            <person name="Thang M."/>
            <person name="Chan C."/>
        </authorList>
    </citation>
    <scope>NUCLEOTIDE SEQUENCE [LARGE SCALE GENOMIC DNA]</scope>
</reference>
<comment type="caution">
    <text evidence="9">The sequence shown here is derived from an EMBL/GenBank/DDBJ whole genome shotgun (WGS) entry which is preliminary data.</text>
</comment>
<dbReference type="GO" id="GO:0019843">
    <property type="term" value="F:rRNA binding"/>
    <property type="evidence" value="ECO:0007669"/>
    <property type="project" value="UniProtKB-KW"/>
</dbReference>
<dbReference type="EMBL" id="CAMXCT030002771">
    <property type="protein sequence ID" value="CAL4787632.1"/>
    <property type="molecule type" value="Genomic_DNA"/>
</dbReference>
<keyword evidence="5" id="KW-0687">Ribonucleoprotein</keyword>
<proteinExistence type="inferred from homology"/>
<dbReference type="Proteomes" id="UP001152797">
    <property type="component" value="Unassembled WGS sequence"/>
</dbReference>
<comment type="similarity">
    <text evidence="1">Belongs to the bacterial ribosomal protein bL9 family.</text>
</comment>